<dbReference type="OrthoDB" id="9809406at2"/>
<feature type="chain" id="PRO_5038773025" evidence="1">
    <location>
        <begin position="22"/>
        <end position="314"/>
    </location>
</feature>
<feature type="domain" description="GerMN" evidence="2">
    <location>
        <begin position="205"/>
        <end position="297"/>
    </location>
</feature>
<keyword evidence="4" id="KW-1185">Reference proteome</keyword>
<keyword evidence="1" id="KW-0732">Signal</keyword>
<evidence type="ECO:0000259" key="2">
    <source>
        <dbReference type="SMART" id="SM00909"/>
    </source>
</evidence>
<evidence type="ECO:0000313" key="3">
    <source>
        <dbReference type="EMBL" id="SET45629.1"/>
    </source>
</evidence>
<organism evidence="3 4">
    <name type="scientific">[Clostridium] polysaccharolyticum</name>
    <dbReference type="NCBI Taxonomy" id="29364"/>
    <lineage>
        <taxon>Bacteria</taxon>
        <taxon>Bacillati</taxon>
        <taxon>Bacillota</taxon>
        <taxon>Clostridia</taxon>
        <taxon>Lachnospirales</taxon>
        <taxon>Lachnospiraceae</taxon>
    </lineage>
</organism>
<gene>
    <name evidence="3" type="ORF">SAMN04487772_12226</name>
</gene>
<evidence type="ECO:0000313" key="4">
    <source>
        <dbReference type="Proteomes" id="UP000199800"/>
    </source>
</evidence>
<protein>
    <submittedName>
        <fullName evidence="3">Germination protein M</fullName>
    </submittedName>
</protein>
<proteinExistence type="predicted"/>
<dbReference type="RefSeq" id="WP_092478545.1">
    <property type="nucleotide sequence ID" value="NZ_FOHN01000022.1"/>
</dbReference>
<name>A0A1I0EK19_9FIRM</name>
<dbReference type="AlphaFoldDB" id="A0A1I0EK19"/>
<feature type="domain" description="GerMN" evidence="2">
    <location>
        <begin position="63"/>
        <end position="149"/>
    </location>
</feature>
<accession>A0A1I0EK19</accession>
<dbReference type="Pfam" id="PF10646">
    <property type="entry name" value="Germane"/>
    <property type="match status" value="2"/>
</dbReference>
<reference evidence="3 4" key="1">
    <citation type="submission" date="2016-10" db="EMBL/GenBank/DDBJ databases">
        <authorList>
            <person name="de Groot N.N."/>
        </authorList>
    </citation>
    <scope>NUCLEOTIDE SEQUENCE [LARGE SCALE GENOMIC DNA]</scope>
    <source>
        <strain evidence="3 4">DSM 1801</strain>
    </source>
</reference>
<feature type="signal peptide" evidence="1">
    <location>
        <begin position="1"/>
        <end position="21"/>
    </location>
</feature>
<dbReference type="InterPro" id="IPR019606">
    <property type="entry name" value="GerMN"/>
</dbReference>
<dbReference type="SMART" id="SM00909">
    <property type="entry name" value="Germane"/>
    <property type="match status" value="2"/>
</dbReference>
<dbReference type="Proteomes" id="UP000199800">
    <property type="component" value="Unassembled WGS sequence"/>
</dbReference>
<dbReference type="EMBL" id="FOHN01000022">
    <property type="protein sequence ID" value="SET45629.1"/>
    <property type="molecule type" value="Genomic_DNA"/>
</dbReference>
<dbReference type="PROSITE" id="PS51257">
    <property type="entry name" value="PROKAR_LIPOPROTEIN"/>
    <property type="match status" value="1"/>
</dbReference>
<dbReference type="STRING" id="29364.SAMN04487772_12226"/>
<sequence>MWKNKKSFVLLAAISILALFGCNKNKVSEKAGEPYDIYYCNSEETELVRVTYRTRETDAGKLIVELMNALSKEPKTLKYKKVKPDAVELLTFELNDDGQLTLHFSSQYSELSKISEIFLRAAVVKTMCQIEGVDCVAVYVEDQPLMRSVDKTYGFETAQDFIDNTGKKTNFSQNVNMSLYFANEKGNALKEVDVRVTYDGTVSLEQLIIQRLIDGPDVIENIEEEAVKKTIPKGTVVQKTAIRDGVCYVYLNKDFMKKLSHVTDEVVIYSIVNSLCEMSSINKVQFMIDGKTVPAYREMSGFDGFFERNLDLVE</sequence>
<evidence type="ECO:0000256" key="1">
    <source>
        <dbReference type="SAM" id="SignalP"/>
    </source>
</evidence>